<dbReference type="EMBL" id="BTRK01000006">
    <property type="protein sequence ID" value="GMR59255.1"/>
    <property type="molecule type" value="Genomic_DNA"/>
</dbReference>
<dbReference type="SUPFAM" id="SSF54277">
    <property type="entry name" value="CAD &amp; PB1 domains"/>
    <property type="match status" value="1"/>
</dbReference>
<feature type="domain" description="PDZ" evidence="2">
    <location>
        <begin position="179"/>
        <end position="268"/>
    </location>
</feature>
<gene>
    <name evidence="4" type="ORF">PMAYCL1PPCAC_29450</name>
</gene>
<dbReference type="InterPro" id="IPR001478">
    <property type="entry name" value="PDZ"/>
</dbReference>
<accession>A0AAN5DAW0</accession>
<dbReference type="InterPro" id="IPR000270">
    <property type="entry name" value="PB1_dom"/>
</dbReference>
<reference evidence="5" key="1">
    <citation type="submission" date="2022-10" db="EMBL/GenBank/DDBJ databases">
        <title>Genome assembly of Pristionchus species.</title>
        <authorList>
            <person name="Yoshida K."/>
            <person name="Sommer R.J."/>
        </authorList>
    </citation>
    <scope>NUCLEOTIDE SEQUENCE [LARGE SCALE GENOMIC DNA]</scope>
    <source>
        <strain evidence="5">RS5460</strain>
    </source>
</reference>
<comment type="caution">
    <text evidence="4">The sequence shown here is derived from an EMBL/GenBank/DDBJ whole genome shotgun (WGS) entry which is preliminary data.</text>
</comment>
<feature type="domain" description="PB1" evidence="3">
    <location>
        <begin position="42"/>
        <end position="129"/>
    </location>
</feature>
<feature type="region of interest" description="Disordered" evidence="1">
    <location>
        <begin position="1"/>
        <end position="21"/>
    </location>
</feature>
<dbReference type="CDD" id="cd06718">
    <property type="entry name" value="PDZ_Par6-like"/>
    <property type="match status" value="1"/>
</dbReference>
<evidence type="ECO:0000256" key="1">
    <source>
        <dbReference type="SAM" id="MobiDB-lite"/>
    </source>
</evidence>
<dbReference type="PROSITE" id="PS50106">
    <property type="entry name" value="PDZ"/>
    <property type="match status" value="1"/>
</dbReference>
<evidence type="ECO:0000313" key="4">
    <source>
        <dbReference type="EMBL" id="GMR59255.1"/>
    </source>
</evidence>
<sequence length="407" mass="45382">MASPLVVRPSSLISSLPPSTSTDCSLKGYRQLGQFHKKDDVKVHIKSKLGGEFRRFSFSFPGEDKPSFNIFVTRLFSLHSLDTPDLQEGISIEYTDPTDGSHLPINSDETLGAAIDSRPPLLRVFLQRRGESIEQQHGYGLTGQMLREAKKRPSISAPSDFRRVSAIVDVDVLPLTLRRVQLCKYKSNLPLGFYIRDGISYRSGFAESGIFISRLVDNGIAASTNLLHPHDEILEVNGICVTEKTLDQVTDIMIANSFNLILTVRPVHSTFPSEYNGYPCGSSHRHENGLKSYLDIPAGYGTLSSRGSSAENSSPPVYTPQFCRRNAHHCPSPQVPSHPAMFFPPPPPMMNHHSIFVAPMRGVHLPPYAFTPSFSRNTTVRLSDKIKNEKEIQMRSRRPFSLYTPNS</sequence>
<evidence type="ECO:0008006" key="6">
    <source>
        <dbReference type="Google" id="ProtNLM"/>
    </source>
</evidence>
<dbReference type="SMART" id="SM00228">
    <property type="entry name" value="PDZ"/>
    <property type="match status" value="1"/>
</dbReference>
<keyword evidence="5" id="KW-1185">Reference proteome</keyword>
<dbReference type="InterPro" id="IPR036034">
    <property type="entry name" value="PDZ_sf"/>
</dbReference>
<protein>
    <recommendedName>
        <fullName evidence="6">PDZ domain-containing protein</fullName>
    </recommendedName>
</protein>
<dbReference type="GO" id="GO:0007098">
    <property type="term" value="P:centrosome cycle"/>
    <property type="evidence" value="ECO:0007669"/>
    <property type="project" value="TreeGrafter"/>
</dbReference>
<dbReference type="InterPro" id="IPR053793">
    <property type="entry name" value="PB1-like"/>
</dbReference>
<dbReference type="PROSITE" id="PS51745">
    <property type="entry name" value="PB1"/>
    <property type="match status" value="1"/>
</dbReference>
<name>A0AAN5DAW0_9BILA</name>
<dbReference type="PANTHER" id="PTHR14102:SF11">
    <property type="entry name" value="LD29223P"/>
    <property type="match status" value="1"/>
</dbReference>
<dbReference type="SMART" id="SM00666">
    <property type="entry name" value="PB1"/>
    <property type="match status" value="1"/>
</dbReference>
<dbReference type="InterPro" id="IPR051741">
    <property type="entry name" value="PAR6_homolog"/>
</dbReference>
<dbReference type="PANTHER" id="PTHR14102">
    <property type="entry name" value="PAR-6-RELATED"/>
    <property type="match status" value="1"/>
</dbReference>
<evidence type="ECO:0000259" key="3">
    <source>
        <dbReference type="PROSITE" id="PS51745"/>
    </source>
</evidence>
<evidence type="ECO:0000259" key="2">
    <source>
        <dbReference type="PROSITE" id="PS50106"/>
    </source>
</evidence>
<dbReference type="Gene3D" id="3.10.20.90">
    <property type="entry name" value="Phosphatidylinositol 3-kinase Catalytic Subunit, Chain A, domain 1"/>
    <property type="match status" value="1"/>
</dbReference>
<dbReference type="Pfam" id="PF00595">
    <property type="entry name" value="PDZ"/>
    <property type="match status" value="1"/>
</dbReference>
<organism evidence="4 5">
    <name type="scientific">Pristionchus mayeri</name>
    <dbReference type="NCBI Taxonomy" id="1317129"/>
    <lineage>
        <taxon>Eukaryota</taxon>
        <taxon>Metazoa</taxon>
        <taxon>Ecdysozoa</taxon>
        <taxon>Nematoda</taxon>
        <taxon>Chromadorea</taxon>
        <taxon>Rhabditida</taxon>
        <taxon>Rhabditina</taxon>
        <taxon>Diplogasteromorpha</taxon>
        <taxon>Diplogasteroidea</taxon>
        <taxon>Neodiplogasteridae</taxon>
        <taxon>Pristionchus</taxon>
    </lineage>
</organism>
<dbReference type="AlphaFoldDB" id="A0AAN5DAW0"/>
<proteinExistence type="predicted"/>
<dbReference type="Proteomes" id="UP001328107">
    <property type="component" value="Unassembled WGS sequence"/>
</dbReference>
<dbReference type="Gene3D" id="2.30.42.10">
    <property type="match status" value="1"/>
</dbReference>
<dbReference type="SUPFAM" id="SSF50156">
    <property type="entry name" value="PDZ domain-like"/>
    <property type="match status" value="1"/>
</dbReference>
<evidence type="ECO:0000313" key="5">
    <source>
        <dbReference type="Proteomes" id="UP001328107"/>
    </source>
</evidence>